<keyword evidence="13" id="KW-1185">Reference proteome</keyword>
<organism evidence="12 13">
    <name type="scientific">Piloderma croceum (strain F 1598)</name>
    <dbReference type="NCBI Taxonomy" id="765440"/>
    <lineage>
        <taxon>Eukaryota</taxon>
        <taxon>Fungi</taxon>
        <taxon>Dikarya</taxon>
        <taxon>Basidiomycota</taxon>
        <taxon>Agaricomycotina</taxon>
        <taxon>Agaricomycetes</taxon>
        <taxon>Agaricomycetidae</taxon>
        <taxon>Atheliales</taxon>
        <taxon>Atheliaceae</taxon>
        <taxon>Piloderma</taxon>
    </lineage>
</organism>
<keyword evidence="6 10" id="KW-0472">Membrane</keyword>
<evidence type="ECO:0000256" key="7">
    <source>
        <dbReference type="ARBA" id="ARBA00023157"/>
    </source>
</evidence>
<comment type="subcellular location">
    <subcellularLocation>
        <location evidence="1">Cell envelope</location>
    </subcellularLocation>
    <subcellularLocation>
        <location evidence="10">Cell membrane</location>
        <topology evidence="10">Lipid-anchor</topology>
        <topology evidence="10">GPI-anchor</topology>
    </subcellularLocation>
    <subcellularLocation>
        <location evidence="2">Membrane</location>
        <topology evidence="2">Lipid-anchor</topology>
        <topology evidence="2">GPI-anchor</topology>
    </subcellularLocation>
</comment>
<keyword evidence="4 10" id="KW-0336">GPI-anchor</keyword>
<dbReference type="Gene3D" id="1.20.58.1040">
    <property type="match status" value="1"/>
</dbReference>
<dbReference type="EMBL" id="KN832985">
    <property type="protein sequence ID" value="KIM85434.1"/>
    <property type="molecule type" value="Genomic_DNA"/>
</dbReference>
<dbReference type="SMART" id="SM00768">
    <property type="entry name" value="X8"/>
    <property type="match status" value="1"/>
</dbReference>
<keyword evidence="10" id="KW-0808">Transferase</keyword>
<reference evidence="12 13" key="1">
    <citation type="submission" date="2014-04" db="EMBL/GenBank/DDBJ databases">
        <authorList>
            <consortium name="DOE Joint Genome Institute"/>
            <person name="Kuo A."/>
            <person name="Tarkka M."/>
            <person name="Buscot F."/>
            <person name="Kohler A."/>
            <person name="Nagy L.G."/>
            <person name="Floudas D."/>
            <person name="Copeland A."/>
            <person name="Barry K.W."/>
            <person name="Cichocki N."/>
            <person name="Veneault-Fourrey C."/>
            <person name="LaButti K."/>
            <person name="Lindquist E.A."/>
            <person name="Lipzen A."/>
            <person name="Lundell T."/>
            <person name="Morin E."/>
            <person name="Murat C."/>
            <person name="Sun H."/>
            <person name="Tunlid A."/>
            <person name="Henrissat B."/>
            <person name="Grigoriev I.V."/>
            <person name="Hibbett D.S."/>
            <person name="Martin F."/>
            <person name="Nordberg H.P."/>
            <person name="Cantor M.N."/>
            <person name="Hua S.X."/>
        </authorList>
    </citation>
    <scope>NUCLEOTIDE SEQUENCE [LARGE SCALE GENOMIC DNA]</scope>
    <source>
        <strain evidence="12 13">F 1598</strain>
    </source>
</reference>
<dbReference type="Pfam" id="PF07983">
    <property type="entry name" value="X8"/>
    <property type="match status" value="1"/>
</dbReference>
<proteinExistence type="inferred from homology"/>
<dbReference type="OrthoDB" id="421038at2759"/>
<dbReference type="STRING" id="765440.A0A0C3G046"/>
<dbReference type="AlphaFoldDB" id="A0A0C3G046"/>
<feature type="chain" id="PRO_5005111057" description="1,3-beta-glucanosyltransferase" evidence="10">
    <location>
        <begin position="24"/>
        <end position="554"/>
    </location>
</feature>
<evidence type="ECO:0000313" key="12">
    <source>
        <dbReference type="EMBL" id="KIM85434.1"/>
    </source>
</evidence>
<evidence type="ECO:0000256" key="1">
    <source>
        <dbReference type="ARBA" id="ARBA00004196"/>
    </source>
</evidence>
<sequence>MRITSRSVAALAAAASLFSSVHAISKISRGGRYLYDESGNRFYIKGIAYQEMSGTSVASASNPFGEPTDYIDPLSNGTACQRDLPFLQQLKVNAIRAYSVNSSLNHDACMQAFSGAGIYAIIDLSLPVNGSIDRASPAWSTNLLDLYINTIDTFSKYDNVLAFNVGNEVVIADNGTDAAPFIKAAVRDIKAYLASKGSSILVGYASIDGSSDFRTELANYLSCDPSNSGSGSTAIDLYGLNNYEWCGNSTFQASYAGVESDFSNFNVPAYFSEFGCITSPPRVWTEVAALFSPEMSPVWSGGLAFSYFPDASVQGQFGMVNISVDGSSVMTGNDFNALASQYGQVNPPNTPNQSAAGNTNYPSCPAQSATFLASSSLPPTPNDQSCQCLDTTLSCLFTPQTDNYTAIVGDLLDTGCSLLGQAGGNCNDIAGNGSTGDYGRVSFCDPPIKLSFVFSEYYQANNRNPQSCNFAGNATVNNTAPSDVSSANAAATSCFASASSVFTPTAPAGSGSLSSSASSKSPSGAVPLIGDVRALWGMGAMVVVGVASGVWTLA</sequence>
<keyword evidence="8" id="KW-0325">Glycoprotein</keyword>
<evidence type="ECO:0000313" key="13">
    <source>
        <dbReference type="Proteomes" id="UP000054166"/>
    </source>
</evidence>
<dbReference type="SUPFAM" id="SSF51445">
    <property type="entry name" value="(Trans)glycosidases"/>
    <property type="match status" value="1"/>
</dbReference>
<dbReference type="InterPro" id="IPR012946">
    <property type="entry name" value="X8"/>
</dbReference>
<dbReference type="GO" id="GO:0042124">
    <property type="term" value="F:1,3-beta-glucanosyltransferase activity"/>
    <property type="evidence" value="ECO:0007669"/>
    <property type="project" value="TreeGrafter"/>
</dbReference>
<dbReference type="GO" id="GO:0031505">
    <property type="term" value="P:fungal-type cell wall organization"/>
    <property type="evidence" value="ECO:0007669"/>
    <property type="project" value="TreeGrafter"/>
</dbReference>
<evidence type="ECO:0000256" key="8">
    <source>
        <dbReference type="ARBA" id="ARBA00023180"/>
    </source>
</evidence>
<dbReference type="FunCoup" id="A0A0C3G046">
    <property type="interactions" value="77"/>
</dbReference>
<keyword evidence="9 10" id="KW-0449">Lipoprotein</keyword>
<dbReference type="EC" id="2.4.1.-" evidence="10"/>
<evidence type="ECO:0000256" key="5">
    <source>
        <dbReference type="ARBA" id="ARBA00022729"/>
    </source>
</evidence>
<evidence type="ECO:0000256" key="10">
    <source>
        <dbReference type="RuleBase" id="RU361209"/>
    </source>
</evidence>
<dbReference type="Proteomes" id="UP000054166">
    <property type="component" value="Unassembled WGS sequence"/>
</dbReference>
<dbReference type="Gene3D" id="3.20.20.80">
    <property type="entry name" value="Glycosidases"/>
    <property type="match status" value="1"/>
</dbReference>
<feature type="signal peptide" evidence="10">
    <location>
        <begin position="1"/>
        <end position="23"/>
    </location>
</feature>
<evidence type="ECO:0000256" key="6">
    <source>
        <dbReference type="ARBA" id="ARBA00023136"/>
    </source>
</evidence>
<evidence type="ECO:0000256" key="9">
    <source>
        <dbReference type="ARBA" id="ARBA00023288"/>
    </source>
</evidence>
<dbReference type="HOGENOM" id="CLU_021855_2_2_1"/>
<dbReference type="InterPro" id="IPR004886">
    <property type="entry name" value="Glucanosyltransferase"/>
</dbReference>
<dbReference type="InterPro" id="IPR017853">
    <property type="entry name" value="GH"/>
</dbReference>
<dbReference type="PANTHER" id="PTHR31468">
    <property type="entry name" value="1,3-BETA-GLUCANOSYLTRANSFERASE GAS1"/>
    <property type="match status" value="1"/>
</dbReference>
<keyword evidence="5 10" id="KW-0732">Signal</keyword>
<gene>
    <name evidence="12" type="ORF">PILCRDRAFT_817454</name>
</gene>
<reference evidence="13" key="2">
    <citation type="submission" date="2015-01" db="EMBL/GenBank/DDBJ databases">
        <title>Evolutionary Origins and Diversification of the Mycorrhizal Mutualists.</title>
        <authorList>
            <consortium name="DOE Joint Genome Institute"/>
            <consortium name="Mycorrhizal Genomics Consortium"/>
            <person name="Kohler A."/>
            <person name="Kuo A."/>
            <person name="Nagy L.G."/>
            <person name="Floudas D."/>
            <person name="Copeland A."/>
            <person name="Barry K.W."/>
            <person name="Cichocki N."/>
            <person name="Veneault-Fourrey C."/>
            <person name="LaButti K."/>
            <person name="Lindquist E.A."/>
            <person name="Lipzen A."/>
            <person name="Lundell T."/>
            <person name="Morin E."/>
            <person name="Murat C."/>
            <person name="Riley R."/>
            <person name="Ohm R."/>
            <person name="Sun H."/>
            <person name="Tunlid A."/>
            <person name="Henrissat B."/>
            <person name="Grigoriev I.V."/>
            <person name="Hibbett D.S."/>
            <person name="Martin F."/>
        </authorList>
    </citation>
    <scope>NUCLEOTIDE SEQUENCE [LARGE SCALE GENOMIC DNA]</scope>
    <source>
        <strain evidence="13">F 1598</strain>
    </source>
</reference>
<evidence type="ECO:0000259" key="11">
    <source>
        <dbReference type="SMART" id="SM00768"/>
    </source>
</evidence>
<evidence type="ECO:0000256" key="4">
    <source>
        <dbReference type="ARBA" id="ARBA00022622"/>
    </source>
</evidence>
<comment type="function">
    <text evidence="10">Splits internally a 1,3-beta-glucan molecule and transfers the newly generated reducing end (the donor) to the non-reducing end of another 1,3-beta-glucan molecule (the acceptor) forming a 1,3-beta linkage, resulting in the elongation of 1,3-beta-glucan chains in the cell wall.</text>
</comment>
<dbReference type="GO" id="GO:0098552">
    <property type="term" value="C:side of membrane"/>
    <property type="evidence" value="ECO:0007669"/>
    <property type="project" value="UniProtKB-KW"/>
</dbReference>
<keyword evidence="7" id="KW-1015">Disulfide bond</keyword>
<evidence type="ECO:0000256" key="2">
    <source>
        <dbReference type="ARBA" id="ARBA00004589"/>
    </source>
</evidence>
<dbReference type="InParanoid" id="A0A0C3G046"/>
<feature type="domain" description="X8" evidence="11">
    <location>
        <begin position="393"/>
        <end position="496"/>
    </location>
</feature>
<comment type="similarity">
    <text evidence="3 10">Belongs to the glycosyl hydrolase 72 family.</text>
</comment>
<name>A0A0C3G046_PILCF</name>
<dbReference type="GO" id="GO:0005886">
    <property type="term" value="C:plasma membrane"/>
    <property type="evidence" value="ECO:0007669"/>
    <property type="project" value="UniProtKB-SubCell"/>
</dbReference>
<protein>
    <recommendedName>
        <fullName evidence="10">1,3-beta-glucanosyltransferase</fullName>
        <ecNumber evidence="10">2.4.1.-</ecNumber>
    </recommendedName>
</protein>
<accession>A0A0C3G046</accession>
<evidence type="ECO:0000256" key="3">
    <source>
        <dbReference type="ARBA" id="ARBA00007528"/>
    </source>
</evidence>
<dbReference type="GO" id="GO:0071970">
    <property type="term" value="P:fungal-type cell wall (1-&gt;3)-beta-D-glucan biosynthetic process"/>
    <property type="evidence" value="ECO:0007669"/>
    <property type="project" value="TreeGrafter"/>
</dbReference>
<dbReference type="Pfam" id="PF03198">
    <property type="entry name" value="Glyco_hydro_72"/>
    <property type="match status" value="1"/>
</dbReference>
<dbReference type="PANTHER" id="PTHR31468:SF2">
    <property type="entry name" value="1,3-BETA-GLUCANOSYLTRANSFERASE GAS1"/>
    <property type="match status" value="1"/>
</dbReference>